<evidence type="ECO:0000256" key="2">
    <source>
        <dbReference type="ARBA" id="ARBA00022679"/>
    </source>
</evidence>
<keyword evidence="3" id="KW-0949">S-adenosyl-L-methionine</keyword>
<dbReference type="PANTHER" id="PTHR43464">
    <property type="entry name" value="METHYLTRANSFERASE"/>
    <property type="match status" value="1"/>
</dbReference>
<keyword evidence="1 5" id="KW-0489">Methyltransferase</keyword>
<keyword evidence="6" id="KW-1185">Reference proteome</keyword>
<comment type="caution">
    <text evidence="5">The sequence shown here is derived from an EMBL/GenBank/DDBJ whole genome shotgun (WGS) entry which is preliminary data.</text>
</comment>
<dbReference type="GO" id="GO:0008168">
    <property type="term" value="F:methyltransferase activity"/>
    <property type="evidence" value="ECO:0007669"/>
    <property type="project" value="UniProtKB-KW"/>
</dbReference>
<dbReference type="Gene3D" id="3.40.50.150">
    <property type="entry name" value="Vaccinia Virus protein VP39"/>
    <property type="match status" value="1"/>
</dbReference>
<dbReference type="EMBL" id="JAKKFD010000014">
    <property type="protein sequence ID" value="MCG5443027.1"/>
    <property type="molecule type" value="Genomic_DNA"/>
</dbReference>
<dbReference type="SUPFAM" id="SSF53335">
    <property type="entry name" value="S-adenosyl-L-methionine-dependent methyltransferases"/>
    <property type="match status" value="1"/>
</dbReference>
<gene>
    <name evidence="5" type="ORF">NIE79_000816</name>
</gene>
<evidence type="ECO:0000313" key="6">
    <source>
        <dbReference type="Proteomes" id="UP001201629"/>
    </source>
</evidence>
<dbReference type="GO" id="GO:0032259">
    <property type="term" value="P:methylation"/>
    <property type="evidence" value="ECO:0007669"/>
    <property type="project" value="UniProtKB-KW"/>
</dbReference>
<feature type="domain" description="Methyltransferase" evidence="4">
    <location>
        <begin position="47"/>
        <end position="144"/>
    </location>
</feature>
<dbReference type="Proteomes" id="UP001201629">
    <property type="component" value="Unassembled WGS sequence"/>
</dbReference>
<dbReference type="Pfam" id="PF13649">
    <property type="entry name" value="Methyltransf_25"/>
    <property type="match status" value="1"/>
</dbReference>
<protein>
    <submittedName>
        <fullName evidence="5">Class I SAM-dependent methyltransferase</fullName>
    </submittedName>
</protein>
<dbReference type="InterPro" id="IPR041698">
    <property type="entry name" value="Methyltransf_25"/>
</dbReference>
<proteinExistence type="predicted"/>
<evidence type="ECO:0000256" key="1">
    <source>
        <dbReference type="ARBA" id="ARBA00022603"/>
    </source>
</evidence>
<keyword evidence="2" id="KW-0808">Transferase</keyword>
<keyword evidence="5" id="KW-0032">Aminotransferase</keyword>
<dbReference type="CDD" id="cd02440">
    <property type="entry name" value="AdoMet_MTases"/>
    <property type="match status" value="1"/>
</dbReference>
<dbReference type="InterPro" id="IPR029063">
    <property type="entry name" value="SAM-dependent_MTases_sf"/>
</dbReference>
<name>A0ABS9MZ99_9ACTN</name>
<dbReference type="RefSeq" id="WP_238678263.1">
    <property type="nucleotide sequence ID" value="NZ_JAKKFD010000014.1"/>
</dbReference>
<sequence>MNPHYDGFLADHYTWMFDASYPALVDEQLDALRQAGVTGPNGTGLAVDLGCGSGFQSVALARMGYSSILAVDSSAKLLAELELHAGDHPAIRAVHDDLSKVAASLPAGAAELAVCMGDTLTHLPDRQAVTQLFVDLSAALAPGGRLVLSFRDLTASLTGTSRFIPVHADADAILTCFLEYEPDVVTVHDLLHQRTGQRGWTLSASSYRKLRIEPEWVADQLTEAGFRDVRQAPAPRRMALVTAVRQQS</sequence>
<reference evidence="5 6" key="1">
    <citation type="submission" date="2022-01" db="EMBL/GenBank/DDBJ databases">
        <authorList>
            <person name="Riesco R."/>
            <person name="Trujillo M.E."/>
        </authorList>
    </citation>
    <scope>NUCLEOTIDE SEQUENCE [LARGE SCALE GENOMIC DNA]</scope>
    <source>
        <strain evidence="5 6">NIE79</strain>
    </source>
</reference>
<dbReference type="GO" id="GO:0008483">
    <property type="term" value="F:transaminase activity"/>
    <property type="evidence" value="ECO:0007669"/>
    <property type="project" value="UniProtKB-KW"/>
</dbReference>
<dbReference type="PANTHER" id="PTHR43464:SF19">
    <property type="entry name" value="UBIQUINONE BIOSYNTHESIS O-METHYLTRANSFERASE, MITOCHONDRIAL"/>
    <property type="match status" value="1"/>
</dbReference>
<evidence type="ECO:0000313" key="5">
    <source>
        <dbReference type="EMBL" id="MCG5443027.1"/>
    </source>
</evidence>
<evidence type="ECO:0000259" key="4">
    <source>
        <dbReference type="Pfam" id="PF13649"/>
    </source>
</evidence>
<accession>A0ABS9MZ99</accession>
<evidence type="ECO:0000256" key="3">
    <source>
        <dbReference type="ARBA" id="ARBA00022691"/>
    </source>
</evidence>
<organism evidence="5 6">
    <name type="scientific">Micromonospora trifolii</name>
    <dbReference type="NCBI Taxonomy" id="2911208"/>
    <lineage>
        <taxon>Bacteria</taxon>
        <taxon>Bacillati</taxon>
        <taxon>Actinomycetota</taxon>
        <taxon>Actinomycetes</taxon>
        <taxon>Micromonosporales</taxon>
        <taxon>Micromonosporaceae</taxon>
        <taxon>Micromonospora</taxon>
    </lineage>
</organism>